<evidence type="ECO:0000313" key="3">
    <source>
        <dbReference type="Proteomes" id="UP001159100"/>
    </source>
</evidence>
<evidence type="ECO:0000313" key="2">
    <source>
        <dbReference type="EMBL" id="MDI2591826.1"/>
    </source>
</evidence>
<accession>A0ABT6QLS9</accession>
<evidence type="ECO:0000256" key="1">
    <source>
        <dbReference type="SAM" id="Phobius"/>
    </source>
</evidence>
<protein>
    <submittedName>
        <fullName evidence="2">Uncharacterized protein</fullName>
    </submittedName>
</protein>
<comment type="caution">
    <text evidence="2">The sequence shown here is derived from an EMBL/GenBank/DDBJ whole genome shotgun (WGS) entry which is preliminary data.</text>
</comment>
<sequence length="120" mass="12834">MVPIGMLVFFAASAGIWSWIVRNRGSFSLWLANLAGFLASLIVGTLVLIFMGEQVGPRGPAYFLYAFMAIIGAFVGTWLLVVARSRPDAHPVGRHLIGGSCGLLAACITLVLWAVIFPAK</sequence>
<gene>
    <name evidence="2" type="ORF">POF45_10345</name>
</gene>
<feature type="transmembrane region" description="Helical" evidence="1">
    <location>
        <begin position="6"/>
        <end position="22"/>
    </location>
</feature>
<keyword evidence="1" id="KW-0472">Membrane</keyword>
<organism evidence="2 3">
    <name type="scientific">Pseudomonas fungipugnans</name>
    <dbReference type="NCBI Taxonomy" id="3024217"/>
    <lineage>
        <taxon>Bacteria</taxon>
        <taxon>Pseudomonadati</taxon>
        <taxon>Pseudomonadota</taxon>
        <taxon>Gammaproteobacteria</taxon>
        <taxon>Pseudomonadales</taxon>
        <taxon>Pseudomonadaceae</taxon>
        <taxon>Pseudomonas</taxon>
    </lineage>
</organism>
<name>A0ABT6QLS9_9PSED</name>
<dbReference type="EMBL" id="JARBWL010000001">
    <property type="protein sequence ID" value="MDI2591826.1"/>
    <property type="molecule type" value="Genomic_DNA"/>
</dbReference>
<feature type="transmembrane region" description="Helical" evidence="1">
    <location>
        <begin position="29"/>
        <end position="50"/>
    </location>
</feature>
<keyword evidence="1" id="KW-1133">Transmembrane helix</keyword>
<dbReference type="Proteomes" id="UP001159100">
    <property type="component" value="Unassembled WGS sequence"/>
</dbReference>
<reference evidence="2 3" key="1">
    <citation type="submission" date="2023-02" db="EMBL/GenBank/DDBJ databases">
        <title>Pseudomonas chrutzelriedensis sp. nov., a potently antifungal strain isolated from moss.</title>
        <authorList>
            <person name="Schnyder A."/>
            <person name="Kalawong R."/>
            <person name="Eberl L."/>
            <person name="Agnoli K."/>
        </authorList>
    </citation>
    <scope>NUCLEOTIDE SEQUENCE [LARGE SCALE GENOMIC DNA]</scope>
    <source>
        <strain evidence="2 3">681</strain>
    </source>
</reference>
<dbReference type="RefSeq" id="WP_282315625.1">
    <property type="nucleotide sequence ID" value="NZ_JARBWL010000001.1"/>
</dbReference>
<keyword evidence="1" id="KW-0812">Transmembrane</keyword>
<feature type="transmembrane region" description="Helical" evidence="1">
    <location>
        <begin position="95"/>
        <end position="116"/>
    </location>
</feature>
<proteinExistence type="predicted"/>
<keyword evidence="3" id="KW-1185">Reference proteome</keyword>
<feature type="transmembrane region" description="Helical" evidence="1">
    <location>
        <begin position="62"/>
        <end position="83"/>
    </location>
</feature>